<feature type="region of interest" description="Disordered" evidence="1">
    <location>
        <begin position="184"/>
        <end position="203"/>
    </location>
</feature>
<proteinExistence type="predicted"/>
<gene>
    <name evidence="3" type="ORF">PIB30_025153</name>
</gene>
<evidence type="ECO:0000313" key="4">
    <source>
        <dbReference type="Proteomes" id="UP001341840"/>
    </source>
</evidence>
<feature type="domain" description="Zinc knuckle CX2CX4HX4C" evidence="2">
    <location>
        <begin position="69"/>
        <end position="110"/>
    </location>
</feature>
<sequence>MDGALKAIWSNAEVWVQIWGLIEKFKTLDTGHKMGGKLGRVTDVSLFEVRGRESRILKVKIELSGHSQLMDSMKIAGPDKKTLEAGLRYERLGIVCTYCAKLGHDIKNCPTWIENSAANQIHENYIGDWVKANQVGRRVEIKEGVFPTTSSPGDSSVPKPKKKHSPSWLLESFSKLNVHNEGRKSTNFGVAITTPNSESLKEG</sequence>
<dbReference type="InterPro" id="IPR040256">
    <property type="entry name" value="At4g02000-like"/>
</dbReference>
<dbReference type="SUPFAM" id="SSF57756">
    <property type="entry name" value="Retrovirus zinc finger-like domains"/>
    <property type="match status" value="1"/>
</dbReference>
<feature type="compositionally biased region" description="Polar residues" evidence="1">
    <location>
        <begin position="185"/>
        <end position="203"/>
    </location>
</feature>
<dbReference type="EMBL" id="JASCZI010211540">
    <property type="protein sequence ID" value="MED6194078.1"/>
    <property type="molecule type" value="Genomic_DNA"/>
</dbReference>
<feature type="region of interest" description="Disordered" evidence="1">
    <location>
        <begin position="145"/>
        <end position="166"/>
    </location>
</feature>
<evidence type="ECO:0000259" key="2">
    <source>
        <dbReference type="Pfam" id="PF14392"/>
    </source>
</evidence>
<evidence type="ECO:0000256" key="1">
    <source>
        <dbReference type="SAM" id="MobiDB-lite"/>
    </source>
</evidence>
<dbReference type="InterPro" id="IPR025836">
    <property type="entry name" value="Zn_knuckle_CX2CX4HX4C"/>
</dbReference>
<dbReference type="InterPro" id="IPR036875">
    <property type="entry name" value="Znf_CCHC_sf"/>
</dbReference>
<reference evidence="3 4" key="1">
    <citation type="journal article" date="2023" name="Plants (Basel)">
        <title>Bridging the Gap: Combining Genomics and Transcriptomics Approaches to Understand Stylosanthes scabra, an Orphan Legume from the Brazilian Caatinga.</title>
        <authorList>
            <person name="Ferreira-Neto J.R.C."/>
            <person name="da Silva M.D."/>
            <person name="Binneck E."/>
            <person name="de Melo N.F."/>
            <person name="da Silva R.H."/>
            <person name="de Melo A.L.T.M."/>
            <person name="Pandolfi V."/>
            <person name="Bustamante F.O."/>
            <person name="Brasileiro-Vidal A.C."/>
            <person name="Benko-Iseppon A.M."/>
        </authorList>
    </citation>
    <scope>NUCLEOTIDE SEQUENCE [LARGE SCALE GENOMIC DNA]</scope>
    <source>
        <tissue evidence="3">Leaves</tissue>
    </source>
</reference>
<protein>
    <recommendedName>
        <fullName evidence="2">Zinc knuckle CX2CX4HX4C domain-containing protein</fullName>
    </recommendedName>
</protein>
<dbReference type="Proteomes" id="UP001341840">
    <property type="component" value="Unassembled WGS sequence"/>
</dbReference>
<name>A0ABU6XBS8_9FABA</name>
<evidence type="ECO:0000313" key="3">
    <source>
        <dbReference type="EMBL" id="MED6194078.1"/>
    </source>
</evidence>
<dbReference type="PANTHER" id="PTHR31286:SF178">
    <property type="entry name" value="DUF4283 DOMAIN-CONTAINING PROTEIN"/>
    <property type="match status" value="1"/>
</dbReference>
<accession>A0ABU6XBS8</accession>
<comment type="caution">
    <text evidence="3">The sequence shown here is derived from an EMBL/GenBank/DDBJ whole genome shotgun (WGS) entry which is preliminary data.</text>
</comment>
<dbReference type="Pfam" id="PF14392">
    <property type="entry name" value="zf-CCHC_4"/>
    <property type="match status" value="1"/>
</dbReference>
<organism evidence="3 4">
    <name type="scientific">Stylosanthes scabra</name>
    <dbReference type="NCBI Taxonomy" id="79078"/>
    <lineage>
        <taxon>Eukaryota</taxon>
        <taxon>Viridiplantae</taxon>
        <taxon>Streptophyta</taxon>
        <taxon>Embryophyta</taxon>
        <taxon>Tracheophyta</taxon>
        <taxon>Spermatophyta</taxon>
        <taxon>Magnoliopsida</taxon>
        <taxon>eudicotyledons</taxon>
        <taxon>Gunneridae</taxon>
        <taxon>Pentapetalae</taxon>
        <taxon>rosids</taxon>
        <taxon>fabids</taxon>
        <taxon>Fabales</taxon>
        <taxon>Fabaceae</taxon>
        <taxon>Papilionoideae</taxon>
        <taxon>50 kb inversion clade</taxon>
        <taxon>dalbergioids sensu lato</taxon>
        <taxon>Dalbergieae</taxon>
        <taxon>Pterocarpus clade</taxon>
        <taxon>Stylosanthes</taxon>
    </lineage>
</organism>
<keyword evidence="4" id="KW-1185">Reference proteome</keyword>
<dbReference type="PANTHER" id="PTHR31286">
    <property type="entry name" value="GLYCINE-RICH CELL WALL STRUCTURAL PROTEIN 1.8-LIKE"/>
    <property type="match status" value="1"/>
</dbReference>